<dbReference type="EMBL" id="SJOL01003955">
    <property type="protein sequence ID" value="TGZ72211.1"/>
    <property type="molecule type" value="Genomic_DNA"/>
</dbReference>
<sequence>MMLTSMLHSFFCVYLMLQMISANVSAENTSVINGTNGKSVINEKSTSLTTLKVSDTTENGPTAKRVSAENSTEDTTTKEARGKSVEDAVVLESLASDSDAKTKPLKASNETASVNSTVTNDISTTDASESTTNTGVWINASYGYELISGSGIVLLTSILLRRLPLT</sequence>
<evidence type="ECO:0000256" key="2">
    <source>
        <dbReference type="SAM" id="SignalP"/>
    </source>
</evidence>
<evidence type="ECO:0000313" key="3">
    <source>
        <dbReference type="EMBL" id="TGZ72211.1"/>
    </source>
</evidence>
<dbReference type="AlphaFoldDB" id="A0A4S2M718"/>
<feature type="signal peptide" evidence="2">
    <location>
        <begin position="1"/>
        <end position="26"/>
    </location>
</feature>
<keyword evidence="2" id="KW-0732">Signal</keyword>
<accession>A0A4S2M718</accession>
<gene>
    <name evidence="3" type="ORF">CRM22_002222</name>
</gene>
<evidence type="ECO:0000256" key="1">
    <source>
        <dbReference type="SAM" id="MobiDB-lite"/>
    </source>
</evidence>
<dbReference type="Proteomes" id="UP000308267">
    <property type="component" value="Unassembled WGS sequence"/>
</dbReference>
<feature type="region of interest" description="Disordered" evidence="1">
    <location>
        <begin position="53"/>
        <end position="83"/>
    </location>
</feature>
<evidence type="ECO:0000313" key="4">
    <source>
        <dbReference type="Proteomes" id="UP000308267"/>
    </source>
</evidence>
<protein>
    <submittedName>
        <fullName evidence="3">Uncharacterized protein</fullName>
    </submittedName>
</protein>
<dbReference type="OrthoDB" id="10497220at2759"/>
<comment type="caution">
    <text evidence="3">The sequence shown here is derived from an EMBL/GenBank/DDBJ whole genome shotgun (WGS) entry which is preliminary data.</text>
</comment>
<keyword evidence="4" id="KW-1185">Reference proteome</keyword>
<proteinExistence type="predicted"/>
<feature type="chain" id="PRO_5020252460" evidence="2">
    <location>
        <begin position="27"/>
        <end position="166"/>
    </location>
</feature>
<reference evidence="3 4" key="1">
    <citation type="journal article" date="2019" name="BMC Genomics">
        <title>New insights from Opisthorchis felineus genome: update on genomics of the epidemiologically important liver flukes.</title>
        <authorList>
            <person name="Ershov N.I."/>
            <person name="Mordvinov V.A."/>
            <person name="Prokhortchouk E.B."/>
            <person name="Pakharukova M.Y."/>
            <person name="Gunbin K.V."/>
            <person name="Ustyantsev K."/>
            <person name="Genaev M.A."/>
            <person name="Blinov A.G."/>
            <person name="Mazur A."/>
            <person name="Boulygina E."/>
            <person name="Tsygankova S."/>
            <person name="Khrameeva E."/>
            <person name="Chekanov N."/>
            <person name="Fan G."/>
            <person name="Xiao A."/>
            <person name="Zhang H."/>
            <person name="Xu X."/>
            <person name="Yang H."/>
            <person name="Solovyev V."/>
            <person name="Lee S.M."/>
            <person name="Liu X."/>
            <person name="Afonnikov D.A."/>
            <person name="Skryabin K.G."/>
        </authorList>
    </citation>
    <scope>NUCLEOTIDE SEQUENCE [LARGE SCALE GENOMIC DNA]</scope>
    <source>
        <strain evidence="3">AK-0245</strain>
        <tissue evidence="3">Whole organism</tissue>
    </source>
</reference>
<name>A0A4S2M718_OPIFE</name>
<organism evidence="3 4">
    <name type="scientific">Opisthorchis felineus</name>
    <dbReference type="NCBI Taxonomy" id="147828"/>
    <lineage>
        <taxon>Eukaryota</taxon>
        <taxon>Metazoa</taxon>
        <taxon>Spiralia</taxon>
        <taxon>Lophotrochozoa</taxon>
        <taxon>Platyhelminthes</taxon>
        <taxon>Trematoda</taxon>
        <taxon>Digenea</taxon>
        <taxon>Opisthorchiida</taxon>
        <taxon>Opisthorchiata</taxon>
        <taxon>Opisthorchiidae</taxon>
        <taxon>Opisthorchis</taxon>
    </lineage>
</organism>